<dbReference type="RefSeq" id="WP_249318276.1">
    <property type="nucleotide sequence ID" value="NZ_JACRSN010000003.1"/>
</dbReference>
<proteinExistence type="predicted"/>
<accession>A0A926HR91</accession>
<keyword evidence="2" id="KW-1185">Reference proteome</keyword>
<dbReference type="AlphaFoldDB" id="A0A926HR91"/>
<dbReference type="EMBL" id="JACRSN010000003">
    <property type="protein sequence ID" value="MBC8532998.1"/>
    <property type="molecule type" value="Genomic_DNA"/>
</dbReference>
<gene>
    <name evidence="1" type="ORF">IAG03_03070</name>
</gene>
<organism evidence="1 2">
    <name type="scientific">Yeguia hominis</name>
    <dbReference type="NCBI Taxonomy" id="2763662"/>
    <lineage>
        <taxon>Bacteria</taxon>
        <taxon>Bacillati</taxon>
        <taxon>Bacillota</taxon>
        <taxon>Clostridia</taxon>
        <taxon>Eubacteriales</taxon>
        <taxon>Yeguiaceae</taxon>
        <taxon>Yeguia</taxon>
    </lineage>
</organism>
<sequence>MEFFKRWFSKRERAEAFSVAFPEFVKVTLVVCSKQCGTVDKSINGETVICENCGKIMRQTAFERTYRIRGNALRPRRFERYPDSEYLDPKKLCFDFEEEESVAYAVCNHGCGFAALISDGGSQICPRCGGILFRECVGNYEK</sequence>
<name>A0A926HR91_9FIRM</name>
<protein>
    <submittedName>
        <fullName evidence="1">Uncharacterized protein</fullName>
    </submittedName>
</protein>
<comment type="caution">
    <text evidence="1">The sequence shown here is derived from an EMBL/GenBank/DDBJ whole genome shotgun (WGS) entry which is preliminary data.</text>
</comment>
<evidence type="ECO:0000313" key="2">
    <source>
        <dbReference type="Proteomes" id="UP000651482"/>
    </source>
</evidence>
<evidence type="ECO:0000313" key="1">
    <source>
        <dbReference type="EMBL" id="MBC8532998.1"/>
    </source>
</evidence>
<dbReference type="Proteomes" id="UP000651482">
    <property type="component" value="Unassembled WGS sequence"/>
</dbReference>
<reference evidence="1" key="1">
    <citation type="submission" date="2020-08" db="EMBL/GenBank/DDBJ databases">
        <title>Genome public.</title>
        <authorList>
            <person name="Liu C."/>
            <person name="Sun Q."/>
        </authorList>
    </citation>
    <scope>NUCLEOTIDE SEQUENCE</scope>
    <source>
        <strain evidence="1">NSJ-40</strain>
    </source>
</reference>